<dbReference type="HOGENOM" id="CLU_000604_1_2_5"/>
<dbReference type="InterPro" id="IPR003593">
    <property type="entry name" value="AAA+_ATPase"/>
</dbReference>
<dbReference type="InterPro" id="IPR027417">
    <property type="entry name" value="P-loop_NTPase"/>
</dbReference>
<dbReference type="GO" id="GO:0015807">
    <property type="term" value="P:L-amino acid transport"/>
    <property type="evidence" value="ECO:0007669"/>
    <property type="project" value="TreeGrafter"/>
</dbReference>
<dbReference type="GO" id="GO:0005886">
    <property type="term" value="C:plasma membrane"/>
    <property type="evidence" value="ECO:0007669"/>
    <property type="project" value="UniProtKB-SubCell"/>
</dbReference>
<dbReference type="InterPro" id="IPR003439">
    <property type="entry name" value="ABC_transporter-like_ATP-bd"/>
</dbReference>
<evidence type="ECO:0000256" key="5">
    <source>
        <dbReference type="ARBA" id="ARBA00022840"/>
    </source>
</evidence>
<keyword evidence="4" id="KW-0547">Nucleotide-binding</keyword>
<name>A0A0E1WW08_9HYPH</name>
<dbReference type="GeneID" id="99646733"/>
<reference evidence="8" key="1">
    <citation type="submission" date="2009-01" db="EMBL/GenBank/DDBJ databases">
        <title>The Genome Sequence of Brucella pinnipedialis M292/94/1.</title>
        <authorList>
            <consortium name="The Broad Institute Genome Sequencing Platform"/>
            <person name="Ward D."/>
            <person name="Young S.K."/>
            <person name="Kodira C.D."/>
            <person name="Zeng Q."/>
            <person name="Koehrsen M."/>
            <person name="Alvarado L."/>
            <person name="Berlin A."/>
            <person name="Borenstein D."/>
            <person name="Chen Z."/>
            <person name="Engels R."/>
            <person name="Freedman E."/>
            <person name="Gellesch M."/>
            <person name="Goldberg J."/>
            <person name="Griggs A."/>
            <person name="Gujja S."/>
            <person name="Heiman D."/>
            <person name="Hepburn T."/>
            <person name="Howarth C."/>
            <person name="Jen D."/>
            <person name="Larson L."/>
            <person name="Lewis B."/>
            <person name="Mehta T."/>
            <person name="Park D."/>
            <person name="Pearson M."/>
            <person name="Roberts A."/>
            <person name="Saif S."/>
            <person name="Shea T."/>
            <person name="Shenoy N."/>
            <person name="Sisk P."/>
            <person name="Stolte C."/>
            <person name="Sykes S."/>
            <person name="Walk T."/>
            <person name="White J."/>
            <person name="Yandava C."/>
            <person name="Whatmore A.M."/>
            <person name="Perrett L.L."/>
            <person name="O'Callaghan D."/>
            <person name="Nusbaum C."/>
            <person name="Galagan J."/>
            <person name="Birren B."/>
        </authorList>
    </citation>
    <scope>NUCLEOTIDE SEQUENCE [LARGE SCALE GENOMIC DNA]</scope>
    <source>
        <strain evidence="8">M292/94/1</strain>
    </source>
</reference>
<dbReference type="PANTHER" id="PTHR43820">
    <property type="entry name" value="HIGH-AFFINITY BRANCHED-CHAIN AMINO ACID TRANSPORT ATP-BINDING PROTEIN LIVF"/>
    <property type="match status" value="1"/>
</dbReference>
<dbReference type="GO" id="GO:0016887">
    <property type="term" value="F:ATP hydrolysis activity"/>
    <property type="evidence" value="ECO:0007669"/>
    <property type="project" value="InterPro"/>
</dbReference>
<dbReference type="PANTHER" id="PTHR43820:SF2">
    <property type="entry name" value="ABC TRANSPORTER ATP-BINDING PROTEIN"/>
    <property type="match status" value="1"/>
</dbReference>
<evidence type="ECO:0000256" key="1">
    <source>
        <dbReference type="ARBA" id="ARBA00004533"/>
    </source>
</evidence>
<evidence type="ECO:0000259" key="7">
    <source>
        <dbReference type="PROSITE" id="PS50893"/>
    </source>
</evidence>
<dbReference type="Proteomes" id="UP000004659">
    <property type="component" value="Unassembled WGS sequence"/>
</dbReference>
<dbReference type="RefSeq" id="WP_004687243.1">
    <property type="nucleotide sequence ID" value="NZ_EQ999534.1"/>
</dbReference>
<dbReference type="PROSITE" id="PS50893">
    <property type="entry name" value="ABC_TRANSPORTER_2"/>
    <property type="match status" value="1"/>
</dbReference>
<feature type="domain" description="ABC transporter" evidence="7">
    <location>
        <begin position="6"/>
        <end position="234"/>
    </location>
</feature>
<sequence>MSAASLEIRNLSSGYGPTRVIEDVSFKAEPGSRLAILGRNGVGKTSLFATIAGQTRRYGGEILLDGRNIATLPSAARALAGLGYVPQTRDIFPTLTVEENLFVGLKNRPKDALEEAYAMFPRLKERRRNLGSQLSGGEQQMLSTARSILGQPTVLLLDEPLEGLAPVICEELMAAFSALAQKGDMTILLVEQRIQSALDFADHVIILERGRIAWSGTAAELADNQQTVEELLGVGGLH</sequence>
<comment type="similarity">
    <text evidence="2">Belongs to the ABC transporter superfamily.</text>
</comment>
<evidence type="ECO:0000256" key="6">
    <source>
        <dbReference type="ARBA" id="ARBA00022970"/>
    </source>
</evidence>
<dbReference type="AlphaFoldDB" id="A0A0E1WW08"/>
<proteinExistence type="inferred from homology"/>
<evidence type="ECO:0000256" key="4">
    <source>
        <dbReference type="ARBA" id="ARBA00022741"/>
    </source>
</evidence>
<gene>
    <name evidence="8" type="ORF">BALG_02286</name>
</gene>
<evidence type="ECO:0000256" key="3">
    <source>
        <dbReference type="ARBA" id="ARBA00022448"/>
    </source>
</evidence>
<dbReference type="GO" id="GO:0005524">
    <property type="term" value="F:ATP binding"/>
    <property type="evidence" value="ECO:0007669"/>
    <property type="project" value="UniProtKB-KW"/>
</dbReference>
<keyword evidence="6" id="KW-0029">Amino-acid transport</keyword>
<keyword evidence="5 8" id="KW-0067">ATP-binding</keyword>
<dbReference type="Gene3D" id="3.40.50.300">
    <property type="entry name" value="P-loop containing nucleotide triphosphate hydrolases"/>
    <property type="match status" value="1"/>
</dbReference>
<comment type="subcellular location">
    <subcellularLocation>
        <location evidence="1">Cell inner membrane</location>
    </subcellularLocation>
</comment>
<organism evidence="8">
    <name type="scientific">Brucella pinnipedialis M292/94/1</name>
    <dbReference type="NCBI Taxonomy" id="520462"/>
    <lineage>
        <taxon>Bacteria</taxon>
        <taxon>Pseudomonadati</taxon>
        <taxon>Pseudomonadota</taxon>
        <taxon>Alphaproteobacteria</taxon>
        <taxon>Hyphomicrobiales</taxon>
        <taxon>Brucellaceae</taxon>
        <taxon>Brucella/Ochrobactrum group</taxon>
        <taxon>Brucella</taxon>
    </lineage>
</organism>
<dbReference type="SUPFAM" id="SSF52540">
    <property type="entry name" value="P-loop containing nucleoside triphosphate hydrolases"/>
    <property type="match status" value="1"/>
</dbReference>
<dbReference type="EMBL" id="EQ999534">
    <property type="protein sequence ID" value="EEZ28933.1"/>
    <property type="molecule type" value="Genomic_DNA"/>
</dbReference>
<dbReference type="GO" id="GO:0015658">
    <property type="term" value="F:branched-chain amino acid transmembrane transporter activity"/>
    <property type="evidence" value="ECO:0007669"/>
    <property type="project" value="TreeGrafter"/>
</dbReference>
<dbReference type="Pfam" id="PF00005">
    <property type="entry name" value="ABC_tran"/>
    <property type="match status" value="1"/>
</dbReference>
<protein>
    <submittedName>
        <fullName evidence="8">Branched chain amino acid ABC transporter ATP-binding protein</fullName>
    </submittedName>
</protein>
<evidence type="ECO:0000256" key="2">
    <source>
        <dbReference type="ARBA" id="ARBA00005417"/>
    </source>
</evidence>
<dbReference type="CDD" id="cd03224">
    <property type="entry name" value="ABC_TM1139_LivF_branched"/>
    <property type="match status" value="1"/>
</dbReference>
<accession>A0A0E1WW08</accession>
<dbReference type="InterPro" id="IPR052156">
    <property type="entry name" value="BCAA_Transport_ATP-bd_LivF"/>
</dbReference>
<evidence type="ECO:0000313" key="8">
    <source>
        <dbReference type="EMBL" id="EEZ28933.1"/>
    </source>
</evidence>
<dbReference type="SMART" id="SM00382">
    <property type="entry name" value="AAA"/>
    <property type="match status" value="1"/>
</dbReference>
<keyword evidence="3" id="KW-0813">Transport</keyword>